<dbReference type="EMBL" id="SWFT01000158">
    <property type="protein sequence ID" value="KAA8897310.1"/>
    <property type="molecule type" value="Genomic_DNA"/>
</dbReference>
<comment type="caution">
    <text evidence="3">The sequence shown here is derived from an EMBL/GenBank/DDBJ whole genome shotgun (WGS) entry which is preliminary data.</text>
</comment>
<feature type="compositionally biased region" description="Polar residues" evidence="1">
    <location>
        <begin position="349"/>
        <end position="359"/>
    </location>
</feature>
<feature type="region of interest" description="Disordered" evidence="1">
    <location>
        <begin position="683"/>
        <end position="702"/>
    </location>
</feature>
<dbReference type="Pfam" id="PF25409">
    <property type="entry name" value="PH_33"/>
    <property type="match status" value="1"/>
</dbReference>
<gene>
    <name evidence="3" type="ORF">DIURU_005287</name>
</gene>
<feature type="compositionally biased region" description="Low complexity" evidence="1">
    <location>
        <begin position="683"/>
        <end position="695"/>
    </location>
</feature>
<proteinExistence type="predicted"/>
<dbReference type="OMA" id="RIGCENQ"/>
<dbReference type="VEuPathDB" id="FungiDB:DIURU_005287"/>
<feature type="region of interest" description="Disordered" evidence="1">
    <location>
        <begin position="286"/>
        <end position="363"/>
    </location>
</feature>
<organism evidence="3 4">
    <name type="scientific">Diutina rugosa</name>
    <name type="common">Yeast</name>
    <name type="synonym">Candida rugosa</name>
    <dbReference type="NCBI Taxonomy" id="5481"/>
    <lineage>
        <taxon>Eukaryota</taxon>
        <taxon>Fungi</taxon>
        <taxon>Dikarya</taxon>
        <taxon>Ascomycota</taxon>
        <taxon>Saccharomycotina</taxon>
        <taxon>Pichiomycetes</taxon>
        <taxon>Debaryomycetaceae</taxon>
        <taxon>Diutina</taxon>
    </lineage>
</organism>
<protein>
    <recommendedName>
        <fullName evidence="2">PH-like domain-containing protein</fullName>
    </recommendedName>
</protein>
<feature type="compositionally biased region" description="Pro residues" evidence="1">
    <location>
        <begin position="294"/>
        <end position="307"/>
    </location>
</feature>
<evidence type="ECO:0000256" key="1">
    <source>
        <dbReference type="SAM" id="MobiDB-lite"/>
    </source>
</evidence>
<name>A0A642UDW1_DIURU</name>
<accession>A0A642UDW1</accession>
<feature type="region of interest" description="Disordered" evidence="1">
    <location>
        <begin position="482"/>
        <end position="556"/>
    </location>
</feature>
<dbReference type="Proteomes" id="UP000449547">
    <property type="component" value="Unassembled WGS sequence"/>
</dbReference>
<feature type="compositionally biased region" description="Pro residues" evidence="1">
    <location>
        <begin position="528"/>
        <end position="553"/>
    </location>
</feature>
<evidence type="ECO:0000259" key="2">
    <source>
        <dbReference type="Pfam" id="PF25409"/>
    </source>
</evidence>
<evidence type="ECO:0000313" key="3">
    <source>
        <dbReference type="EMBL" id="KAA8897310.1"/>
    </source>
</evidence>
<evidence type="ECO:0000313" key="4">
    <source>
        <dbReference type="Proteomes" id="UP000449547"/>
    </source>
</evidence>
<dbReference type="OrthoDB" id="4083297at2759"/>
<dbReference type="RefSeq" id="XP_034009911.1">
    <property type="nucleotide sequence ID" value="XM_034158252.1"/>
</dbReference>
<feature type="compositionally biased region" description="Low complexity" evidence="1">
    <location>
        <begin position="488"/>
        <end position="527"/>
    </location>
</feature>
<dbReference type="GeneID" id="54783938"/>
<reference evidence="3 4" key="1">
    <citation type="submission" date="2019-07" db="EMBL/GenBank/DDBJ databases">
        <title>Genome assembly of two rare yeast pathogens: Diutina rugosa and Trichomonascus ciferrii.</title>
        <authorList>
            <person name="Mixao V."/>
            <person name="Saus E."/>
            <person name="Hansen A."/>
            <person name="Lass-Flor C."/>
            <person name="Gabaldon T."/>
        </authorList>
    </citation>
    <scope>NUCLEOTIDE SEQUENCE [LARGE SCALE GENOMIC DNA]</scope>
    <source>
        <strain evidence="3 4">CBS 613</strain>
    </source>
</reference>
<keyword evidence="4" id="KW-1185">Reference proteome</keyword>
<dbReference type="AlphaFoldDB" id="A0A642UDW1"/>
<feature type="domain" description="PH-like" evidence="2">
    <location>
        <begin position="101"/>
        <end position="255"/>
    </location>
</feature>
<dbReference type="InterPro" id="IPR058189">
    <property type="entry name" value="PH-like_ascomyc"/>
</dbReference>
<sequence length="861" mass="92232">MVARLERATTAVKANPEEFKEVVNQFLVDVGGDALVLYDKISHDDLPQVAPVVAHLSNYVQFITTAYRICRNPFVADRLADLKQKCQAILHQHQRQQMVRKMNAIRFDSIQSFGTLERNHVSSYFRIDDIVHRSGHASVMMVEDSGADVPVELLLLNLNANSSSTTPDDVTKSDVAYNALAIVRVDGAYRQLAFPPFRVNEVSVAHCDGLTLTAVNYSGSDDANSSSARAQVRLTSDRDDLLATWYAKLVRIFPESNCPIVADAVATTTPHQEMSGLGIGFVSAPEAAASASAPTPPPTPPSHPEPTPEFYQLYDTPSPLRPTLDDLSPNVSLDSLALPVPPAPRKVQKPSTPSSSVYTAPSPCDAPAARLAAGQQRRPAPVRGVAPSAPSAAEFAYTPESSAPSSDLDEIDLKPVGGSVMKSSIYKLPGGSEVDIANFGAGHVPDFSAAASTSQAPVAPSPAPRRRKSFFNLFRNTSKLSVNDDVNGSSLSLGTSSSNKTITSTTPKAPATNNTKAKTTATTQPPARAAPPPPAPAAALAPPLPAPPLPPKVPSEAKESTNIVVFTTLKYSLTLKQLKGDWSKLFHGDATLKFVVNNSVNKGWLFVNGDHEVIELTTASTVRLANPREVHVHARVIGSTEPSLISITTCKATALHAKLSDWLCEADLAKDYSQMSLSNSSLSSSASDNHSAPASKSSTLTSISTYGSSTTNAGVGSGFVKKTKLPAVAETRPLSAHEAAEILRDPLNDRLLVLSNMKIRMSVQTKGYAAIQDPQSWTITGMYSLTLYTVSEARTSSDYLQFALKGLEHGDEVSWMIANSDKKYTLEPIGRAGLLVKCSANEIYMLECKGRKEFSKLYSLL</sequence>